<feature type="compositionally biased region" description="Polar residues" evidence="1">
    <location>
        <begin position="49"/>
        <end position="67"/>
    </location>
</feature>
<dbReference type="Proteomes" id="UP000567179">
    <property type="component" value="Unassembled WGS sequence"/>
</dbReference>
<dbReference type="EMBL" id="JAACJJ010000042">
    <property type="protein sequence ID" value="KAF5316248.1"/>
    <property type="molecule type" value="Genomic_DNA"/>
</dbReference>
<reference evidence="2 3" key="1">
    <citation type="journal article" date="2020" name="ISME J.">
        <title>Uncovering the hidden diversity of litter-decomposition mechanisms in mushroom-forming fungi.</title>
        <authorList>
            <person name="Floudas D."/>
            <person name="Bentzer J."/>
            <person name="Ahren D."/>
            <person name="Johansson T."/>
            <person name="Persson P."/>
            <person name="Tunlid A."/>
        </authorList>
    </citation>
    <scope>NUCLEOTIDE SEQUENCE [LARGE SCALE GENOMIC DNA]</scope>
    <source>
        <strain evidence="2 3">CBS 101986</strain>
    </source>
</reference>
<gene>
    <name evidence="2" type="ORF">D9619_006431</name>
</gene>
<evidence type="ECO:0000313" key="3">
    <source>
        <dbReference type="Proteomes" id="UP000567179"/>
    </source>
</evidence>
<dbReference type="AlphaFoldDB" id="A0A8H5B496"/>
<evidence type="ECO:0000313" key="2">
    <source>
        <dbReference type="EMBL" id="KAF5316248.1"/>
    </source>
</evidence>
<name>A0A8H5B496_9AGAR</name>
<organism evidence="2 3">
    <name type="scientific">Psilocybe cf. subviscida</name>
    <dbReference type="NCBI Taxonomy" id="2480587"/>
    <lineage>
        <taxon>Eukaryota</taxon>
        <taxon>Fungi</taxon>
        <taxon>Dikarya</taxon>
        <taxon>Basidiomycota</taxon>
        <taxon>Agaricomycotina</taxon>
        <taxon>Agaricomycetes</taxon>
        <taxon>Agaricomycetidae</taxon>
        <taxon>Agaricales</taxon>
        <taxon>Agaricineae</taxon>
        <taxon>Strophariaceae</taxon>
        <taxon>Psilocybe</taxon>
    </lineage>
</organism>
<comment type="caution">
    <text evidence="2">The sequence shown here is derived from an EMBL/GenBank/DDBJ whole genome shotgun (WGS) entry which is preliminary data.</text>
</comment>
<proteinExistence type="predicted"/>
<evidence type="ECO:0000256" key="1">
    <source>
        <dbReference type="SAM" id="MobiDB-lite"/>
    </source>
</evidence>
<accession>A0A8H5B496</accession>
<keyword evidence="3" id="KW-1185">Reference proteome</keyword>
<sequence length="369" mass="40207">MGLVCTGDGNAPAASASATSMQAASSGSMDPVFIGQNALPAATGPWASPVTSFSSTASREQDMSSTRTSERAKFACLACRKDNKKVRICTRTSATTSAHVRDVSHEAMPTTVCICLAHPKRLLSAAMAVGQTTNAVKRRSPVRTVSLKERSARHRPEKGGATVNGSRQLVSIADATRSAVTARGHARHVPERELNVLTIPVKPAPNGILDAFTFIDAHPVPRALISLVLIMNFSIDLDHGEMRFIEEPYSTLSSPSGNPKIVHSTLPVNGHHYPQWTALGPGPHSHPLHPLYPTTMPQPQYYFPPRHVIDPDDPPFPLNVGRSSIPKLDHVLYQQQVAQYPPFLSDGEVFTRPWALNDRTHRRDDYQED</sequence>
<feature type="region of interest" description="Disordered" evidence="1">
    <location>
        <begin position="44"/>
        <end position="67"/>
    </location>
</feature>
<protein>
    <submittedName>
        <fullName evidence="2">Uncharacterized protein</fullName>
    </submittedName>
</protein>